<evidence type="ECO:0008006" key="4">
    <source>
        <dbReference type="Google" id="ProtNLM"/>
    </source>
</evidence>
<organism evidence="2 3">
    <name type="scientific">Rubritalea halochordaticola</name>
    <dbReference type="NCBI Taxonomy" id="714537"/>
    <lineage>
        <taxon>Bacteria</taxon>
        <taxon>Pseudomonadati</taxon>
        <taxon>Verrucomicrobiota</taxon>
        <taxon>Verrucomicrobiia</taxon>
        <taxon>Verrucomicrobiales</taxon>
        <taxon>Rubritaleaceae</taxon>
        <taxon>Rubritalea</taxon>
    </lineage>
</organism>
<evidence type="ECO:0000256" key="1">
    <source>
        <dbReference type="SAM" id="Phobius"/>
    </source>
</evidence>
<feature type="transmembrane region" description="Helical" evidence="1">
    <location>
        <begin position="266"/>
        <end position="289"/>
    </location>
</feature>
<keyword evidence="1" id="KW-0812">Transmembrane</keyword>
<feature type="transmembrane region" description="Helical" evidence="1">
    <location>
        <begin position="162"/>
        <end position="179"/>
    </location>
</feature>
<dbReference type="Proteomes" id="UP001424741">
    <property type="component" value="Unassembled WGS sequence"/>
</dbReference>
<proteinExistence type="predicted"/>
<dbReference type="RefSeq" id="WP_346190073.1">
    <property type="nucleotide sequence ID" value="NZ_BAABRL010000018.1"/>
</dbReference>
<keyword evidence="1" id="KW-0472">Membrane</keyword>
<evidence type="ECO:0000313" key="3">
    <source>
        <dbReference type="Proteomes" id="UP001424741"/>
    </source>
</evidence>
<accession>A0ABP9V4K6</accession>
<feature type="transmembrane region" description="Helical" evidence="1">
    <location>
        <begin position="106"/>
        <end position="126"/>
    </location>
</feature>
<dbReference type="EMBL" id="BAABRL010000018">
    <property type="protein sequence ID" value="GAA5497591.1"/>
    <property type="molecule type" value="Genomic_DNA"/>
</dbReference>
<feature type="transmembrane region" description="Helical" evidence="1">
    <location>
        <begin position="44"/>
        <end position="68"/>
    </location>
</feature>
<dbReference type="InterPro" id="IPR032713">
    <property type="entry name" value="EmrE"/>
</dbReference>
<feature type="transmembrane region" description="Helical" evidence="1">
    <location>
        <begin position="200"/>
        <end position="224"/>
    </location>
</feature>
<feature type="transmembrane region" description="Helical" evidence="1">
    <location>
        <begin position="138"/>
        <end position="156"/>
    </location>
</feature>
<sequence length="328" mass="35205">MKTGNDHEGKTLWQAVAMGLLAAVFFSVTFVLNRQMSQEAGHWAWSAALRFLMMLPVLALIITLRGQWERFLILWRLSPWGWVVWGTTGCVVFYAALTAACAVSPAWVVAATWPVAIVIGILLGPLIYQGDRGKIPRLSLLFSLIILLGIGLLQIGQFQHGLAGNVTLGLVLVLLSATAHPVGNRKSMMILEHSGLSTDAILRLTLSIVGSLPGLLLLCLWGGLEAGAPASGQLETVALVAAAGLIATPLFYAATDKVNHNPSALAAVEATQTAELVFTLLLEAMLLGISMPDHWGKLGLFLIMLGMILHAKPKRVRRIKRGGVPKMC</sequence>
<dbReference type="Pfam" id="PF13536">
    <property type="entry name" value="EmrE"/>
    <property type="match status" value="1"/>
</dbReference>
<name>A0ABP9V4K6_9BACT</name>
<gene>
    <name evidence="2" type="ORF">Rhal01_03787</name>
</gene>
<keyword evidence="1" id="KW-1133">Transmembrane helix</keyword>
<feature type="transmembrane region" description="Helical" evidence="1">
    <location>
        <begin position="236"/>
        <end position="254"/>
    </location>
</feature>
<feature type="transmembrane region" description="Helical" evidence="1">
    <location>
        <begin position="295"/>
        <end position="311"/>
    </location>
</feature>
<evidence type="ECO:0000313" key="2">
    <source>
        <dbReference type="EMBL" id="GAA5497591.1"/>
    </source>
</evidence>
<protein>
    <recommendedName>
        <fullName evidence="4">Multidrug resistance efflux transporter family protein</fullName>
    </recommendedName>
</protein>
<comment type="caution">
    <text evidence="2">The sequence shown here is derived from an EMBL/GenBank/DDBJ whole genome shotgun (WGS) entry which is preliminary data.</text>
</comment>
<feature type="transmembrane region" description="Helical" evidence="1">
    <location>
        <begin position="80"/>
        <end position="100"/>
    </location>
</feature>
<reference evidence="2 3" key="1">
    <citation type="submission" date="2024-02" db="EMBL/GenBank/DDBJ databases">
        <title>Rubritalea halochordaticola NBRC 107102.</title>
        <authorList>
            <person name="Ichikawa N."/>
            <person name="Katano-Makiyama Y."/>
            <person name="Hidaka K."/>
        </authorList>
    </citation>
    <scope>NUCLEOTIDE SEQUENCE [LARGE SCALE GENOMIC DNA]</scope>
    <source>
        <strain evidence="2 3">NBRC 107102</strain>
    </source>
</reference>
<keyword evidence="3" id="KW-1185">Reference proteome</keyword>
<feature type="transmembrane region" description="Helical" evidence="1">
    <location>
        <begin position="12"/>
        <end position="32"/>
    </location>
</feature>